<protein>
    <submittedName>
        <fullName evidence="1">Uncharacterized protein</fullName>
    </submittedName>
</protein>
<dbReference type="Proteomes" id="UP001562425">
    <property type="component" value="Unassembled WGS sequence"/>
</dbReference>
<reference evidence="1 2" key="1">
    <citation type="submission" date="2024-05" db="EMBL/GenBank/DDBJ databases">
        <title>Culex pipiens pipiens assembly and annotation.</title>
        <authorList>
            <person name="Alout H."/>
            <person name="Durand T."/>
        </authorList>
    </citation>
    <scope>NUCLEOTIDE SEQUENCE [LARGE SCALE GENOMIC DNA]</scope>
    <source>
        <strain evidence="1">HA-2024</strain>
        <tissue evidence="1">Whole body</tissue>
    </source>
</reference>
<evidence type="ECO:0000313" key="1">
    <source>
        <dbReference type="EMBL" id="KAL1375986.1"/>
    </source>
</evidence>
<comment type="caution">
    <text evidence="1">The sequence shown here is derived from an EMBL/GenBank/DDBJ whole genome shotgun (WGS) entry which is preliminary data.</text>
</comment>
<gene>
    <name evidence="1" type="ORF">pipiens_017154</name>
</gene>
<dbReference type="AlphaFoldDB" id="A0ABD1CHW7"/>
<proteinExistence type="predicted"/>
<keyword evidence="2" id="KW-1185">Reference proteome</keyword>
<dbReference type="InterPro" id="IPR005312">
    <property type="entry name" value="DUF1759"/>
</dbReference>
<sequence>MYDRFYGFSAKLEMLSPGAEVDKLKEDDSVVNPTIRRGCGLPSCIRSGDRLRDVLEWSARNTRYLKGLMEGEAKLYLNNVEISEQGYKDAMRKLYLRYENNRQLIKCHIETLFDTPAMSRESADELLLLIDRFERRSGAGSQIFG</sequence>
<evidence type="ECO:0000313" key="2">
    <source>
        <dbReference type="Proteomes" id="UP001562425"/>
    </source>
</evidence>
<accession>A0ABD1CHW7</accession>
<dbReference type="Pfam" id="PF03564">
    <property type="entry name" value="DUF1759"/>
    <property type="match status" value="1"/>
</dbReference>
<dbReference type="EMBL" id="JBEHCU010012018">
    <property type="protein sequence ID" value="KAL1375986.1"/>
    <property type="molecule type" value="Genomic_DNA"/>
</dbReference>
<name>A0ABD1CHW7_CULPP</name>
<organism evidence="1 2">
    <name type="scientific">Culex pipiens pipiens</name>
    <name type="common">Northern house mosquito</name>
    <dbReference type="NCBI Taxonomy" id="38569"/>
    <lineage>
        <taxon>Eukaryota</taxon>
        <taxon>Metazoa</taxon>
        <taxon>Ecdysozoa</taxon>
        <taxon>Arthropoda</taxon>
        <taxon>Hexapoda</taxon>
        <taxon>Insecta</taxon>
        <taxon>Pterygota</taxon>
        <taxon>Neoptera</taxon>
        <taxon>Endopterygota</taxon>
        <taxon>Diptera</taxon>
        <taxon>Nematocera</taxon>
        <taxon>Culicoidea</taxon>
        <taxon>Culicidae</taxon>
        <taxon>Culicinae</taxon>
        <taxon>Culicini</taxon>
        <taxon>Culex</taxon>
        <taxon>Culex</taxon>
    </lineage>
</organism>